<organism evidence="3 4">
    <name type="scientific">Salmonirosea aquatica</name>
    <dbReference type="NCBI Taxonomy" id="2654236"/>
    <lineage>
        <taxon>Bacteria</taxon>
        <taxon>Pseudomonadati</taxon>
        <taxon>Bacteroidota</taxon>
        <taxon>Cytophagia</taxon>
        <taxon>Cytophagales</taxon>
        <taxon>Spirosomataceae</taxon>
        <taxon>Salmonirosea</taxon>
    </lineage>
</organism>
<dbReference type="Pfam" id="PF13517">
    <property type="entry name" value="FG-GAP_3"/>
    <property type="match status" value="4"/>
</dbReference>
<evidence type="ECO:0000313" key="3">
    <source>
        <dbReference type="EMBL" id="MPR35261.1"/>
    </source>
</evidence>
<keyword evidence="1" id="KW-0732">Signal</keyword>
<dbReference type="PANTHER" id="PTHR16026">
    <property type="entry name" value="CARTILAGE ACIDIC PROTEIN 1"/>
    <property type="match status" value="1"/>
</dbReference>
<reference evidence="3 4" key="1">
    <citation type="submission" date="2019-10" db="EMBL/GenBank/DDBJ databases">
        <title>Draft Genome Sequence of Cytophagaceae sp. SJW1-29.</title>
        <authorList>
            <person name="Choi A."/>
        </authorList>
    </citation>
    <scope>NUCLEOTIDE SEQUENCE [LARGE SCALE GENOMIC DNA]</scope>
    <source>
        <strain evidence="3 4">SJW1-29</strain>
    </source>
</reference>
<dbReference type="InterPro" id="IPR013517">
    <property type="entry name" value="FG-GAP"/>
</dbReference>
<accession>A0A7C9BHM8</accession>
<sequence>MKPTPLNQPKTMRPLLLLIPVLALVVWALVPQPPAKLFRQLPSSRTGISFNNRIQESDSLNVLRFEYLYNGGGVGIGDFNKDGWQDVFFTGNQVSCRLYLNQGQLAGKPLTFKDITKEAGVGTNAWCTGVTVVDINQDGWDDIYVSVAGFGPDTTRRRNLLFVNQASGAGKPVTFREQAQVYGLDDCGYSTQTAFFDYDHDGDLDAYVLTNALDQHNRNALRPKHVKGEAASNDRLYRNEGVGAAGHPVFANVTREAGILTEGYGLGIAVSDLNGDGWEDIYCSNDFLSNDLIWVNNRNGTFTNRAPDYLTHQTHNAMGVDIADIDNDQLPDIMVVDMLPGTNERRKMMLPGYNYNRFQMDLAMGYQPQFMRNTLQLNRGQSGGMQEGVPSRPNFSDISQLAGVDRTDWSWAPLFADFDNDGYRDLLITNGYRRDVTNLDFTAYLADLHAGGFGEGQKKNAKAYQQLLQLPEVKLANYCYRNRGGEGTLAFEDVSEKWGFDAPSFSNGAAYADLDNDGDLDIVINAIDDEAFVYENTLNQESQKKVPENNTWLRLTLDRNSALGTKVNLYYNSKVQTAELNPTRGYVSSVEPFLHFGLGNAAKVDSVEIIWNNGQYQVLRNIPANQLLHIPYRPMGIYKQPLPTTPAYFQEIDPQLWGLDYTHTETEFNDFARTPLLPHKQSQNGPPLAVADVDGNGLDDLFIGSDFEQESYLYLQQANGRFFKTKVPKEANQEDTGALFFDADQDGDSDLYVVSGGSHAEGTSAAYQDRLYLNDGVGNFSLSRQSLPTIDISGSCVVAGDFDQDGDLDLFRGSRLIPGQYPMPGKSFLLENRGGRFLDVTDQLAPSLRTLGLVTSAAWADTDRDGWPDLALCGEWMPITILSNQAGKQFSVHKVPGSSGWWNTLTARDFDQDGDLDLMAGNLGLNTKYRASPDEPLEVYAADFDNNGRIDPILTEFNGNRKWILPTRDLITSQIPSMKRRFSDFQSFATATFEESFTEEEIQSAYHLSCTELRTMYFENTGTTFKPHPLPQEAQFAPVYGIWTEDFNHDGYLDALLVGNSYASETVGGWQDASKGTLLLGAGKGAFRYSPNPGILADKEAKGLVTLQRTDGVTWIVIANNGNRLQIFQWSQNRKEINRNSFPALSARYLPPSRSVGR</sequence>
<dbReference type="PANTHER" id="PTHR16026:SF0">
    <property type="entry name" value="CARTILAGE ACIDIC PROTEIN 1"/>
    <property type="match status" value="1"/>
</dbReference>
<evidence type="ECO:0000256" key="1">
    <source>
        <dbReference type="ARBA" id="ARBA00022729"/>
    </source>
</evidence>
<gene>
    <name evidence="3" type="ORF">GBK04_18365</name>
</gene>
<dbReference type="Pfam" id="PF07593">
    <property type="entry name" value="UnbV_ASPIC"/>
    <property type="match status" value="1"/>
</dbReference>
<name>A0A7C9BHM8_9BACT</name>
<dbReference type="Gene3D" id="2.130.10.130">
    <property type="entry name" value="Integrin alpha, N-terminal"/>
    <property type="match status" value="3"/>
</dbReference>
<dbReference type="AlphaFoldDB" id="A0A7C9BHM8"/>
<dbReference type="Proteomes" id="UP000479293">
    <property type="component" value="Unassembled WGS sequence"/>
</dbReference>
<dbReference type="EMBL" id="WHLY01000002">
    <property type="protein sequence ID" value="MPR35261.1"/>
    <property type="molecule type" value="Genomic_DNA"/>
</dbReference>
<comment type="caution">
    <text evidence="3">The sequence shown here is derived from an EMBL/GenBank/DDBJ whole genome shotgun (WGS) entry which is preliminary data.</text>
</comment>
<dbReference type="InterPro" id="IPR028994">
    <property type="entry name" value="Integrin_alpha_N"/>
</dbReference>
<protein>
    <submittedName>
        <fullName evidence="3">RNA-binding protein</fullName>
    </submittedName>
</protein>
<dbReference type="InterPro" id="IPR011519">
    <property type="entry name" value="UnbV_ASPIC"/>
</dbReference>
<keyword evidence="4" id="KW-1185">Reference proteome</keyword>
<feature type="domain" description="ASPIC/UnbV" evidence="2">
    <location>
        <begin position="562"/>
        <end position="628"/>
    </location>
</feature>
<proteinExistence type="predicted"/>
<dbReference type="InterPro" id="IPR027039">
    <property type="entry name" value="Crtac1"/>
</dbReference>
<dbReference type="SUPFAM" id="SSF69318">
    <property type="entry name" value="Integrin alpha N-terminal domain"/>
    <property type="match status" value="3"/>
</dbReference>
<evidence type="ECO:0000313" key="4">
    <source>
        <dbReference type="Proteomes" id="UP000479293"/>
    </source>
</evidence>
<evidence type="ECO:0000259" key="2">
    <source>
        <dbReference type="Pfam" id="PF07593"/>
    </source>
</evidence>